<dbReference type="PANTHER" id="PTHR12526">
    <property type="entry name" value="GLYCOSYLTRANSFERASE"/>
    <property type="match status" value="1"/>
</dbReference>
<dbReference type="OrthoDB" id="9804196at2"/>
<dbReference type="Proteomes" id="UP000002171">
    <property type="component" value="Unassembled WGS sequence"/>
</dbReference>
<sequence length="363" mass="40359">MKDVIVQVVQHLRPGGIETMALDLLNQLNPRAEVYIFSLEGTKKNALAHWPRLRSISSRLRFFNKAPDIRLKLISELKSALLEVGATAVHTHHIGPLLYGGAAAKLMGVKHIHTEHDAWHLNSRSNRNLQNLLIRLIRPKLIADCEEVAGLLNQYYPYSQPEVILNGIDINRFTPPEQDQRQTSRKKFNLPEDLFLIGCAARLETVKGHKYLLKALKHCDEKTGLVLAGSGSLRRHLKREADHMGISDRVFFLGHVDNVVPFYHAIDLFCLPSLNEGLPLSPLEAQACGIPVVATDVGGCSSILCPQSSELAKPGSTRSLIQGIQEIQQRGSVQDPRQFVLLKGSLEKTADAYFNLLSCVKEA</sequence>
<dbReference type="GO" id="GO:0016757">
    <property type="term" value="F:glycosyltransferase activity"/>
    <property type="evidence" value="ECO:0007669"/>
    <property type="project" value="InterPro"/>
</dbReference>
<dbReference type="Gene3D" id="3.40.50.2000">
    <property type="entry name" value="Glycogen Phosphorylase B"/>
    <property type="match status" value="2"/>
</dbReference>
<dbReference type="InterPro" id="IPR001296">
    <property type="entry name" value="Glyco_trans_1"/>
</dbReference>
<dbReference type="Pfam" id="PF13439">
    <property type="entry name" value="Glyco_transf_4"/>
    <property type="match status" value="1"/>
</dbReference>
<organism evidence="3 4">
    <name type="scientific">Neptuniibacter caesariensis</name>
    <dbReference type="NCBI Taxonomy" id="207954"/>
    <lineage>
        <taxon>Bacteria</taxon>
        <taxon>Pseudomonadati</taxon>
        <taxon>Pseudomonadota</taxon>
        <taxon>Gammaproteobacteria</taxon>
        <taxon>Oceanospirillales</taxon>
        <taxon>Oceanospirillaceae</taxon>
        <taxon>Neptuniibacter</taxon>
    </lineage>
</organism>
<dbReference type="RefSeq" id="WP_007019648.1">
    <property type="nucleotide sequence ID" value="NZ_CH724125.1"/>
</dbReference>
<proteinExistence type="predicted"/>
<evidence type="ECO:0000313" key="4">
    <source>
        <dbReference type="Proteomes" id="UP000002171"/>
    </source>
</evidence>
<evidence type="ECO:0000313" key="3">
    <source>
        <dbReference type="EMBL" id="EAR62011.1"/>
    </source>
</evidence>
<dbReference type="EMBL" id="AAOW01000004">
    <property type="protein sequence ID" value="EAR62011.1"/>
    <property type="molecule type" value="Genomic_DNA"/>
</dbReference>
<dbReference type="InterPro" id="IPR028098">
    <property type="entry name" value="Glyco_trans_4-like_N"/>
</dbReference>
<reference evidence="3 4" key="1">
    <citation type="submission" date="2006-02" db="EMBL/GenBank/DDBJ databases">
        <authorList>
            <person name="Pinhassi J."/>
            <person name="Pedros-Alio C."/>
            <person name="Ferriera S."/>
            <person name="Johnson J."/>
            <person name="Kravitz S."/>
            <person name="Halpern A."/>
            <person name="Remington K."/>
            <person name="Beeson K."/>
            <person name="Tran B."/>
            <person name="Rogers Y.-H."/>
            <person name="Friedman R."/>
            <person name="Venter J.C."/>
        </authorList>
    </citation>
    <scope>NUCLEOTIDE SEQUENCE [LARGE SCALE GENOMIC DNA]</scope>
    <source>
        <strain evidence="3 4">MED92</strain>
    </source>
</reference>
<name>A0A7U8C7B7_NEPCE</name>
<protein>
    <submittedName>
        <fullName evidence="3">Putative glycosyl transferase</fullName>
    </submittedName>
</protein>
<evidence type="ECO:0000259" key="2">
    <source>
        <dbReference type="Pfam" id="PF13439"/>
    </source>
</evidence>
<dbReference type="AlphaFoldDB" id="A0A7U8C7B7"/>
<comment type="caution">
    <text evidence="3">The sequence shown here is derived from an EMBL/GenBank/DDBJ whole genome shotgun (WGS) entry which is preliminary data.</text>
</comment>
<gene>
    <name evidence="3" type="ORF">MED92_09909</name>
</gene>
<feature type="domain" description="Glycosyl transferase family 1" evidence="1">
    <location>
        <begin position="181"/>
        <end position="327"/>
    </location>
</feature>
<accession>A0A7U8C7B7</accession>
<dbReference type="PANTHER" id="PTHR12526:SF630">
    <property type="entry name" value="GLYCOSYLTRANSFERASE"/>
    <property type="match status" value="1"/>
</dbReference>
<dbReference type="GO" id="GO:1901135">
    <property type="term" value="P:carbohydrate derivative metabolic process"/>
    <property type="evidence" value="ECO:0007669"/>
    <property type="project" value="UniProtKB-ARBA"/>
</dbReference>
<dbReference type="Pfam" id="PF00534">
    <property type="entry name" value="Glycos_transf_1"/>
    <property type="match status" value="1"/>
</dbReference>
<keyword evidence="3" id="KW-0808">Transferase</keyword>
<dbReference type="SUPFAM" id="SSF53756">
    <property type="entry name" value="UDP-Glycosyltransferase/glycogen phosphorylase"/>
    <property type="match status" value="1"/>
</dbReference>
<feature type="domain" description="Glycosyltransferase subfamily 4-like N-terminal" evidence="2">
    <location>
        <begin position="14"/>
        <end position="172"/>
    </location>
</feature>
<evidence type="ECO:0000259" key="1">
    <source>
        <dbReference type="Pfam" id="PF00534"/>
    </source>
</evidence>
<keyword evidence="4" id="KW-1185">Reference proteome</keyword>